<accession>A0A445GZP4</accession>
<dbReference type="AlphaFoldDB" id="A0A445GZP4"/>
<dbReference type="Proteomes" id="UP000289340">
    <property type="component" value="Chromosome 14"/>
</dbReference>
<evidence type="ECO:0000256" key="3">
    <source>
        <dbReference type="ARBA" id="ARBA00022512"/>
    </source>
</evidence>
<gene>
    <name evidence="10" type="ORF">D0Y65_037294</name>
</gene>
<evidence type="ECO:0000256" key="7">
    <source>
        <dbReference type="ARBA" id="ARBA00023316"/>
    </source>
</evidence>
<name>A0A445GZP4_GLYSO</name>
<evidence type="ECO:0000256" key="6">
    <source>
        <dbReference type="ARBA" id="ARBA00023295"/>
    </source>
</evidence>
<proteinExistence type="inferred from homology"/>
<evidence type="ECO:0000256" key="2">
    <source>
        <dbReference type="ARBA" id="ARBA00008834"/>
    </source>
</evidence>
<comment type="caution">
    <text evidence="10">The sequence shown here is derived from an EMBL/GenBank/DDBJ whole genome shotgun (WGS) entry which is preliminary data.</text>
</comment>
<dbReference type="SMART" id="SM00710">
    <property type="entry name" value="PbH1"/>
    <property type="match status" value="5"/>
</dbReference>
<dbReference type="Gene3D" id="2.160.20.10">
    <property type="entry name" value="Single-stranded right-handed beta-helix, Pectin lyase-like"/>
    <property type="match status" value="1"/>
</dbReference>
<feature type="active site" evidence="8">
    <location>
        <position position="271"/>
    </location>
</feature>
<feature type="non-terminal residue" evidence="10">
    <location>
        <position position="1"/>
    </location>
</feature>
<evidence type="ECO:0000256" key="5">
    <source>
        <dbReference type="ARBA" id="ARBA00022801"/>
    </source>
</evidence>
<keyword evidence="7" id="KW-0961">Cell wall biogenesis/degradation</keyword>
<keyword evidence="4" id="KW-0964">Secreted</keyword>
<evidence type="ECO:0000313" key="11">
    <source>
        <dbReference type="Proteomes" id="UP000289340"/>
    </source>
</evidence>
<evidence type="ECO:0000256" key="8">
    <source>
        <dbReference type="PROSITE-ProRule" id="PRU10052"/>
    </source>
</evidence>
<dbReference type="InterPro" id="IPR011050">
    <property type="entry name" value="Pectin_lyase_fold/virulence"/>
</dbReference>
<sequence length="424" mass="45500">VIDKSFGFDTVVEEAQRTINSAHVEAESTKNGIGIVKLMGRYSGVSTRHSMGLLMRDGAQVILPLAHTIEHEEALTKAWEEACAATSASKIVIPGGSYKMEAVDLKGPCMAPIEIQFDGTLQAPADPNALDGADEWLKVQHVNFFTLSGKGVFDGQGATAWKQNDCGTNKNCKKRSKNFGFNFLNNSMVRDITSKDSKNFHVNVLGCNNFTFDGFHVSAPNTSINTDGIHIGRSTDVKILNTNIATGDDCVSLGDGSKKITVQNVNCGPGHGISVGSLGKYPEEEPVEQLLVKNCTLTNTDNGVRIKTWPSSPGASPITDMHFEDITMVDVMNPVIIDQEYCPWNQCSKQAPSKIKISKVTFKNIQGTSKTKEGVTLICSKGVPCEDVELNNVALTFNGAPIVAKCANVKPIVTGKAPACTCTA</sequence>
<evidence type="ECO:0000256" key="1">
    <source>
        <dbReference type="ARBA" id="ARBA00004191"/>
    </source>
</evidence>
<dbReference type="PANTHER" id="PTHR31375">
    <property type="match status" value="1"/>
</dbReference>
<dbReference type="SUPFAM" id="SSF51126">
    <property type="entry name" value="Pectin lyase-like"/>
    <property type="match status" value="1"/>
</dbReference>
<dbReference type="GO" id="GO:0003872">
    <property type="term" value="F:6-phosphofructokinase activity"/>
    <property type="evidence" value="ECO:0007669"/>
    <property type="project" value="InterPro"/>
</dbReference>
<comment type="subcellular location">
    <subcellularLocation>
        <location evidence="1">Secreted</location>
        <location evidence="1">Cell wall</location>
    </subcellularLocation>
</comment>
<keyword evidence="11" id="KW-1185">Reference proteome</keyword>
<dbReference type="GO" id="GO:0004650">
    <property type="term" value="F:polygalacturonase activity"/>
    <property type="evidence" value="ECO:0007669"/>
    <property type="project" value="InterPro"/>
</dbReference>
<dbReference type="InterPro" id="IPR012334">
    <property type="entry name" value="Pectin_lyas_fold"/>
</dbReference>
<dbReference type="InterPro" id="IPR006626">
    <property type="entry name" value="PbH1"/>
</dbReference>
<dbReference type="SUPFAM" id="SSF53784">
    <property type="entry name" value="Phosphofructokinase"/>
    <property type="match status" value="1"/>
</dbReference>
<dbReference type="FunFam" id="2.160.20.10:FF:000004">
    <property type="entry name" value="Pectin lyase-like superfamily protein"/>
    <property type="match status" value="1"/>
</dbReference>
<dbReference type="GO" id="GO:0071555">
    <property type="term" value="P:cell wall organization"/>
    <property type="evidence" value="ECO:0007669"/>
    <property type="project" value="UniProtKB-KW"/>
</dbReference>
<evidence type="ECO:0000256" key="4">
    <source>
        <dbReference type="ARBA" id="ARBA00022525"/>
    </source>
</evidence>
<protein>
    <submittedName>
        <fullName evidence="10">Polygalacturonase isoform C</fullName>
    </submittedName>
</protein>
<organism evidence="10 11">
    <name type="scientific">Glycine soja</name>
    <name type="common">Wild soybean</name>
    <dbReference type="NCBI Taxonomy" id="3848"/>
    <lineage>
        <taxon>Eukaryota</taxon>
        <taxon>Viridiplantae</taxon>
        <taxon>Streptophyta</taxon>
        <taxon>Embryophyta</taxon>
        <taxon>Tracheophyta</taxon>
        <taxon>Spermatophyta</taxon>
        <taxon>Magnoliopsida</taxon>
        <taxon>eudicotyledons</taxon>
        <taxon>Gunneridae</taxon>
        <taxon>Pentapetalae</taxon>
        <taxon>rosids</taxon>
        <taxon>fabids</taxon>
        <taxon>Fabales</taxon>
        <taxon>Fabaceae</taxon>
        <taxon>Papilionoideae</taxon>
        <taxon>50 kb inversion clade</taxon>
        <taxon>NPAAA clade</taxon>
        <taxon>indigoferoid/millettioid clade</taxon>
        <taxon>Phaseoleae</taxon>
        <taxon>Glycine</taxon>
        <taxon>Glycine subgen. Soja</taxon>
    </lineage>
</organism>
<dbReference type="Pfam" id="PF00295">
    <property type="entry name" value="Glyco_hydro_28"/>
    <property type="match status" value="1"/>
</dbReference>
<keyword evidence="6 9" id="KW-0326">Glycosidase</keyword>
<dbReference type="InterPro" id="IPR000743">
    <property type="entry name" value="Glyco_hydro_28"/>
</dbReference>
<evidence type="ECO:0000313" key="10">
    <source>
        <dbReference type="EMBL" id="RZB66810.1"/>
    </source>
</evidence>
<reference evidence="10 11" key="1">
    <citation type="submission" date="2018-09" db="EMBL/GenBank/DDBJ databases">
        <title>A high-quality reference genome of wild soybean provides a powerful tool to mine soybean genomes.</title>
        <authorList>
            <person name="Xie M."/>
            <person name="Chung C.Y.L."/>
            <person name="Li M.-W."/>
            <person name="Wong F.-L."/>
            <person name="Chan T.-F."/>
            <person name="Lam H.-M."/>
        </authorList>
    </citation>
    <scope>NUCLEOTIDE SEQUENCE [LARGE SCALE GENOMIC DNA]</scope>
    <source>
        <strain evidence="11">cv. W05</strain>
        <tissue evidence="10">Hypocotyl of etiolated seedlings</tissue>
    </source>
</reference>
<keyword evidence="5 9" id="KW-0378">Hydrolase</keyword>
<comment type="similarity">
    <text evidence="2 9">Belongs to the glycosyl hydrolase 28 family.</text>
</comment>
<evidence type="ECO:0000256" key="9">
    <source>
        <dbReference type="RuleBase" id="RU361169"/>
    </source>
</evidence>
<dbReference type="InterPro" id="IPR035966">
    <property type="entry name" value="PKF_sf"/>
</dbReference>
<dbReference type="EMBL" id="QZWG01000014">
    <property type="protein sequence ID" value="RZB66810.1"/>
    <property type="molecule type" value="Genomic_DNA"/>
</dbReference>
<keyword evidence="3" id="KW-0134">Cell wall</keyword>
<dbReference type="PROSITE" id="PS00502">
    <property type="entry name" value="POLYGALACTURONASE"/>
    <property type="match status" value="1"/>
</dbReference>